<dbReference type="InterPro" id="IPR003870">
    <property type="entry name" value="DUF222"/>
</dbReference>
<reference evidence="3" key="2">
    <citation type="journal article" date="2022" name="BMC Genomics">
        <title>Comparative genome analysis of mycobacteria focusing on tRNA and non-coding RNA.</title>
        <authorList>
            <person name="Behra P.R.K."/>
            <person name="Pettersson B.M.F."/>
            <person name="Ramesh M."/>
            <person name="Das S."/>
            <person name="Dasgupta S."/>
            <person name="Kirsebom L.A."/>
        </authorList>
    </citation>
    <scope>NUCLEOTIDE SEQUENCE</scope>
    <source>
        <strain evidence="3">DSM 44203</strain>
    </source>
</reference>
<evidence type="ECO:0000259" key="2">
    <source>
        <dbReference type="SMART" id="SM00507"/>
    </source>
</evidence>
<comment type="caution">
    <text evidence="3">The sequence shown here is derived from an EMBL/GenBank/DDBJ whole genome shotgun (WGS) entry which is preliminary data.</text>
</comment>
<protein>
    <submittedName>
        <fullName evidence="3">DUF222 domain-containing protein</fullName>
    </submittedName>
</protein>
<evidence type="ECO:0000256" key="1">
    <source>
        <dbReference type="SAM" id="MobiDB-lite"/>
    </source>
</evidence>
<organism evidence="3 4">
    <name type="scientific">Mycolicibacterium novocastrense</name>
    <name type="common">Mycobacterium novocastrense</name>
    <dbReference type="NCBI Taxonomy" id="59813"/>
    <lineage>
        <taxon>Bacteria</taxon>
        <taxon>Bacillati</taxon>
        <taxon>Actinomycetota</taxon>
        <taxon>Actinomycetes</taxon>
        <taxon>Mycobacteriales</taxon>
        <taxon>Mycobacteriaceae</taxon>
        <taxon>Mycolicibacterium</taxon>
    </lineage>
</organism>
<dbReference type="AlphaFoldDB" id="A0AAW5SH93"/>
<feature type="region of interest" description="Disordered" evidence="1">
    <location>
        <begin position="228"/>
        <end position="254"/>
    </location>
</feature>
<dbReference type="InterPro" id="IPR003615">
    <property type="entry name" value="HNH_nuc"/>
</dbReference>
<dbReference type="SMART" id="SM00507">
    <property type="entry name" value="HNHc"/>
    <property type="match status" value="1"/>
</dbReference>
<dbReference type="Proteomes" id="UP001207528">
    <property type="component" value="Unassembled WGS sequence"/>
</dbReference>
<sequence>MSEVIAGMAEQLSALVAESFDTLTTSEQLALTAQWESFTRGSATVGHRLVAGLQQAPLAELGENSVAGALTVLLRLSKAEASRRVAEAKELAPRRAMTGETLEPVLVQTAAAVEKGLVGAEHVRVIRRFFAKQVPVSMPYDVREAAEAQLAELAIKHTPEELRAASERLAAYLNPDGDFSDEVRAAHRWLRLGRQRLDGMSELRGLIDPATRAALEAVLAVWAAPGKNNPADDAPSVDGEPPPEAVSADTRTTGQRNHDALNAMCRALLASGQLGSHNGLPATMLITARLKELEAGTGHGFTGGGSLLPMSEVIRQASSAHHYLAIFDDHTEEILYLGRAKRLASKAQRLALFARDHGCTRPGCTASAYQCQVHHGDNDWAAGGQTNIDELTLACSPDNRRVKPGGWRTYIRKDGRTAWLPPPQLDNGQARVNNYHHPNRYLVPDEGDDEDGGECADDGGDDDDGG</sequence>
<dbReference type="EMBL" id="JACKTI010000019">
    <property type="protein sequence ID" value="MCV7022483.1"/>
    <property type="molecule type" value="Genomic_DNA"/>
</dbReference>
<name>A0AAW5SH93_MYCNV</name>
<feature type="compositionally biased region" description="Acidic residues" evidence="1">
    <location>
        <begin position="445"/>
        <end position="466"/>
    </location>
</feature>
<evidence type="ECO:0000313" key="3">
    <source>
        <dbReference type="EMBL" id="MCV7022483.1"/>
    </source>
</evidence>
<proteinExistence type="predicted"/>
<feature type="domain" description="HNH nuclease" evidence="2">
    <location>
        <begin position="347"/>
        <end position="400"/>
    </location>
</feature>
<accession>A0AAW5SH93</accession>
<gene>
    <name evidence="3" type="ORF">H7I77_03835</name>
</gene>
<feature type="region of interest" description="Disordered" evidence="1">
    <location>
        <begin position="440"/>
        <end position="466"/>
    </location>
</feature>
<dbReference type="Pfam" id="PF02720">
    <property type="entry name" value="DUF222"/>
    <property type="match status" value="1"/>
</dbReference>
<reference evidence="3" key="1">
    <citation type="submission" date="2020-07" db="EMBL/GenBank/DDBJ databases">
        <authorList>
            <person name="Pettersson B.M.F."/>
            <person name="Behra P.R.K."/>
            <person name="Ramesh M."/>
            <person name="Das S."/>
            <person name="Dasgupta S."/>
            <person name="Kirsebom L.A."/>
        </authorList>
    </citation>
    <scope>NUCLEOTIDE SEQUENCE</scope>
    <source>
        <strain evidence="3">DSM 44203</strain>
    </source>
</reference>
<evidence type="ECO:0000313" key="4">
    <source>
        <dbReference type="Proteomes" id="UP001207528"/>
    </source>
</evidence>
<dbReference type="CDD" id="cd00085">
    <property type="entry name" value="HNHc"/>
    <property type="match status" value="1"/>
</dbReference>